<name>A0ACC0MDW4_RHOML</name>
<proteinExistence type="predicted"/>
<gene>
    <name evidence="1" type="ORF">RHMOL_Rhmol09G0153600</name>
</gene>
<organism evidence="1 2">
    <name type="scientific">Rhododendron molle</name>
    <name type="common">Chinese azalea</name>
    <name type="synonym">Azalea mollis</name>
    <dbReference type="NCBI Taxonomy" id="49168"/>
    <lineage>
        <taxon>Eukaryota</taxon>
        <taxon>Viridiplantae</taxon>
        <taxon>Streptophyta</taxon>
        <taxon>Embryophyta</taxon>
        <taxon>Tracheophyta</taxon>
        <taxon>Spermatophyta</taxon>
        <taxon>Magnoliopsida</taxon>
        <taxon>eudicotyledons</taxon>
        <taxon>Gunneridae</taxon>
        <taxon>Pentapetalae</taxon>
        <taxon>asterids</taxon>
        <taxon>Ericales</taxon>
        <taxon>Ericaceae</taxon>
        <taxon>Ericoideae</taxon>
        <taxon>Rhodoreae</taxon>
        <taxon>Rhododendron</taxon>
    </lineage>
</organism>
<evidence type="ECO:0000313" key="1">
    <source>
        <dbReference type="EMBL" id="KAI8539084.1"/>
    </source>
</evidence>
<keyword evidence="2" id="KW-1185">Reference proteome</keyword>
<dbReference type="EMBL" id="CM046396">
    <property type="protein sequence ID" value="KAI8539084.1"/>
    <property type="molecule type" value="Genomic_DNA"/>
</dbReference>
<comment type="caution">
    <text evidence="1">The sequence shown here is derived from an EMBL/GenBank/DDBJ whole genome shotgun (WGS) entry which is preliminary data.</text>
</comment>
<evidence type="ECO:0000313" key="2">
    <source>
        <dbReference type="Proteomes" id="UP001062846"/>
    </source>
</evidence>
<protein>
    <submittedName>
        <fullName evidence="1">Uncharacterized protein</fullName>
    </submittedName>
</protein>
<sequence>MYNFDLRLVVPALINLTLFLLQHHQGNPTLNMDLNSWFSCIVVLTLFLTTSVKLTLSVTAERRIRIRARDFSFIVAILLLGSVSLPQPLFWFDLFYYVHLCSEIVAENLNLNNFVLIHCLPVPTALSNPIRIDLYPPLDSNHEQKLERGEGVSIVAGELERRVSVNHEQKLEIGLGGLDCGELERRVSVLDFQDMCNVKQRAVEPPDGEAPLIEVEYSNCERQPHSEWVLDN</sequence>
<accession>A0ACC0MDW4</accession>
<dbReference type="Proteomes" id="UP001062846">
    <property type="component" value="Chromosome 9"/>
</dbReference>
<reference evidence="1" key="1">
    <citation type="submission" date="2022-02" db="EMBL/GenBank/DDBJ databases">
        <title>Plant Genome Project.</title>
        <authorList>
            <person name="Zhang R.-G."/>
        </authorList>
    </citation>
    <scope>NUCLEOTIDE SEQUENCE</scope>
    <source>
        <strain evidence="1">AT1</strain>
    </source>
</reference>